<keyword evidence="2" id="KW-1185">Reference proteome</keyword>
<dbReference type="EMBL" id="LXQA010732976">
    <property type="protein sequence ID" value="MCI68234.1"/>
    <property type="molecule type" value="Genomic_DNA"/>
</dbReference>
<comment type="caution">
    <text evidence="1">The sequence shown here is derived from an EMBL/GenBank/DDBJ whole genome shotgun (WGS) entry which is preliminary data.</text>
</comment>
<protein>
    <submittedName>
        <fullName evidence="1">Uncharacterized protein</fullName>
    </submittedName>
</protein>
<feature type="non-terminal residue" evidence="1">
    <location>
        <position position="70"/>
    </location>
</feature>
<evidence type="ECO:0000313" key="1">
    <source>
        <dbReference type="EMBL" id="MCI68234.1"/>
    </source>
</evidence>
<name>A0A392U632_9FABA</name>
<accession>A0A392U632</accession>
<sequence>MEAHHFKSVFTSVEVVIAFRSRHVLGSGMQEEDIVVEPVRDVEPVSLTRPEGSEPPIFYMYSAFFDRLGV</sequence>
<reference evidence="1 2" key="1">
    <citation type="journal article" date="2018" name="Front. Plant Sci.">
        <title>Red Clover (Trifolium pratense) and Zigzag Clover (T. medium) - A Picture of Genomic Similarities and Differences.</title>
        <authorList>
            <person name="Dluhosova J."/>
            <person name="Istvanek J."/>
            <person name="Nedelnik J."/>
            <person name="Repkova J."/>
        </authorList>
    </citation>
    <scope>NUCLEOTIDE SEQUENCE [LARGE SCALE GENOMIC DNA]</scope>
    <source>
        <strain evidence="2">cv. 10/8</strain>
        <tissue evidence="1">Leaf</tissue>
    </source>
</reference>
<dbReference type="Proteomes" id="UP000265520">
    <property type="component" value="Unassembled WGS sequence"/>
</dbReference>
<proteinExistence type="predicted"/>
<organism evidence="1 2">
    <name type="scientific">Trifolium medium</name>
    <dbReference type="NCBI Taxonomy" id="97028"/>
    <lineage>
        <taxon>Eukaryota</taxon>
        <taxon>Viridiplantae</taxon>
        <taxon>Streptophyta</taxon>
        <taxon>Embryophyta</taxon>
        <taxon>Tracheophyta</taxon>
        <taxon>Spermatophyta</taxon>
        <taxon>Magnoliopsida</taxon>
        <taxon>eudicotyledons</taxon>
        <taxon>Gunneridae</taxon>
        <taxon>Pentapetalae</taxon>
        <taxon>rosids</taxon>
        <taxon>fabids</taxon>
        <taxon>Fabales</taxon>
        <taxon>Fabaceae</taxon>
        <taxon>Papilionoideae</taxon>
        <taxon>50 kb inversion clade</taxon>
        <taxon>NPAAA clade</taxon>
        <taxon>Hologalegina</taxon>
        <taxon>IRL clade</taxon>
        <taxon>Trifolieae</taxon>
        <taxon>Trifolium</taxon>
    </lineage>
</organism>
<dbReference type="AlphaFoldDB" id="A0A392U632"/>
<evidence type="ECO:0000313" key="2">
    <source>
        <dbReference type="Proteomes" id="UP000265520"/>
    </source>
</evidence>